<protein>
    <recommendedName>
        <fullName evidence="4">Xylanolytic transcriptional activator regulatory domain-containing protein</fullName>
    </recommendedName>
</protein>
<evidence type="ECO:0000313" key="6">
    <source>
        <dbReference type="Proteomes" id="UP001586593"/>
    </source>
</evidence>
<dbReference type="PANTHER" id="PTHR31001:SF49">
    <property type="entry name" value="ZN(II)2CYS6 TRANSCRIPTION FACTOR (EUROFUNG)"/>
    <property type="match status" value="1"/>
</dbReference>
<reference evidence="5 6" key="1">
    <citation type="journal article" date="2024" name="Commun. Biol.">
        <title>Comparative genomic analysis of thermophilic fungi reveals convergent evolutionary adaptations and gene losses.</title>
        <authorList>
            <person name="Steindorff A.S."/>
            <person name="Aguilar-Pontes M.V."/>
            <person name="Robinson A.J."/>
            <person name="Andreopoulos B."/>
            <person name="LaButti K."/>
            <person name="Kuo A."/>
            <person name="Mondo S."/>
            <person name="Riley R."/>
            <person name="Otillar R."/>
            <person name="Haridas S."/>
            <person name="Lipzen A."/>
            <person name="Grimwood J."/>
            <person name="Schmutz J."/>
            <person name="Clum A."/>
            <person name="Reid I.D."/>
            <person name="Moisan M.C."/>
            <person name="Butler G."/>
            <person name="Nguyen T.T.M."/>
            <person name="Dewar K."/>
            <person name="Conant G."/>
            <person name="Drula E."/>
            <person name="Henrissat B."/>
            <person name="Hansel C."/>
            <person name="Singer S."/>
            <person name="Hutchinson M.I."/>
            <person name="de Vries R.P."/>
            <person name="Natvig D.O."/>
            <person name="Powell A.J."/>
            <person name="Tsang A."/>
            <person name="Grigoriev I.V."/>
        </authorList>
    </citation>
    <scope>NUCLEOTIDE SEQUENCE [LARGE SCALE GENOMIC DNA]</scope>
    <source>
        <strain evidence="5 6">ATCC 24622</strain>
    </source>
</reference>
<organism evidence="5 6">
    <name type="scientific">Phialemonium thermophilum</name>
    <dbReference type="NCBI Taxonomy" id="223376"/>
    <lineage>
        <taxon>Eukaryota</taxon>
        <taxon>Fungi</taxon>
        <taxon>Dikarya</taxon>
        <taxon>Ascomycota</taxon>
        <taxon>Pezizomycotina</taxon>
        <taxon>Sordariomycetes</taxon>
        <taxon>Sordariomycetidae</taxon>
        <taxon>Cephalothecales</taxon>
        <taxon>Cephalothecaceae</taxon>
        <taxon>Phialemonium</taxon>
    </lineage>
</organism>
<feature type="region of interest" description="Disordered" evidence="3">
    <location>
        <begin position="597"/>
        <end position="678"/>
    </location>
</feature>
<evidence type="ECO:0000313" key="5">
    <source>
        <dbReference type="EMBL" id="KAL1883835.1"/>
    </source>
</evidence>
<accession>A0ABR3Y7E2</accession>
<evidence type="ECO:0000256" key="1">
    <source>
        <dbReference type="ARBA" id="ARBA00004123"/>
    </source>
</evidence>
<evidence type="ECO:0000259" key="4">
    <source>
        <dbReference type="SMART" id="SM00906"/>
    </source>
</evidence>
<keyword evidence="2" id="KW-0539">Nucleus</keyword>
<dbReference type="Pfam" id="PF04082">
    <property type="entry name" value="Fungal_trans"/>
    <property type="match status" value="1"/>
</dbReference>
<feature type="domain" description="Xylanolytic transcriptional activator regulatory" evidence="4">
    <location>
        <begin position="285"/>
        <end position="359"/>
    </location>
</feature>
<sequence length="742" mass="83030">MQNRIDRLESLVLSLMHGGANLDPSTVAAASSAVTGMTTAATTAAATMSSSSATKIDISEDGAMKDDEGNDSDSDEELSTSLGFLKVDTDHGKSMYIGQENWHTILADIAEVRNYYTAHKKDLERSYENILLSKPAIVRDGPAFLLGVRPASEVELRAELPPKSSVMTLCSRYFNSIDNAVNIIHSPTFHQQLREHWQNPSKTPIMWLGMLYSILTLAMLSYHKVGDEPVEWKGRTLELAAEYRLRTVQCLITADYTKAVDYTVETMILYLFGEYSSRWDADLALWLISSLITRIALRMGYHRDAKWFPSVTPFQAEMRRRVWVLVRLSDITFSHRVSLPSMIHDEDCDTEEPHNLFDEEFGPQTKVMPPSRPNSEPTPISYMISKYKLTLELGNILQATGRLKNPPHYDEIIRFDARLRQVKSELPPHLKLMPLEQLQDPLTLIIARFNIQLLYLKILCVLHRKYMSRARHNHRYVYSRRTAIEASMETLAHLQTLHRESQPNGRLRNIHWFVSSIATKDFLLPAMLVVLDLHHDTAAQCPQSGSHEQPFWTAEQRAEMISSLEKTRDIWKELDGSSMEAVKASNILQIMLEKIKNPGSEKNTPNSVPDSVPSLASLTSSNEAQPGKEASPLGLGMLPSGAMSPNTGLLSQTLQGMGGSTQGTADLGLSLGGQPTTEFPSEFSASALGMDMPASPFSMFNSNNNLDFTANNFDWDAIENFAQSANWGTDQSFPFFSGNTDF</sequence>
<feature type="compositionally biased region" description="Polar residues" evidence="3">
    <location>
        <begin position="600"/>
        <end position="624"/>
    </location>
</feature>
<dbReference type="CDD" id="cd12148">
    <property type="entry name" value="fungal_TF_MHR"/>
    <property type="match status" value="1"/>
</dbReference>
<dbReference type="InterPro" id="IPR007219">
    <property type="entry name" value="XnlR_reg_dom"/>
</dbReference>
<dbReference type="SMART" id="SM00906">
    <property type="entry name" value="Fungal_trans"/>
    <property type="match status" value="1"/>
</dbReference>
<feature type="region of interest" description="Disordered" evidence="3">
    <location>
        <begin position="57"/>
        <end position="78"/>
    </location>
</feature>
<feature type="compositionally biased region" description="Polar residues" evidence="3">
    <location>
        <begin position="643"/>
        <end position="655"/>
    </location>
</feature>
<comment type="subcellular location">
    <subcellularLocation>
        <location evidence="1">Nucleus</location>
    </subcellularLocation>
</comment>
<evidence type="ECO:0000256" key="2">
    <source>
        <dbReference type="ARBA" id="ARBA00023242"/>
    </source>
</evidence>
<dbReference type="EMBL" id="JAZHXJ010000005">
    <property type="protein sequence ID" value="KAL1883835.1"/>
    <property type="molecule type" value="Genomic_DNA"/>
</dbReference>
<keyword evidence="6" id="KW-1185">Reference proteome</keyword>
<gene>
    <name evidence="5" type="ORF">VTK73DRAFT_7623</name>
</gene>
<dbReference type="Proteomes" id="UP001586593">
    <property type="component" value="Unassembled WGS sequence"/>
</dbReference>
<feature type="compositionally biased region" description="Acidic residues" evidence="3">
    <location>
        <begin position="68"/>
        <end position="78"/>
    </location>
</feature>
<name>A0ABR3Y7E2_9PEZI</name>
<dbReference type="InterPro" id="IPR050613">
    <property type="entry name" value="Sec_Metabolite_Reg"/>
</dbReference>
<dbReference type="PANTHER" id="PTHR31001">
    <property type="entry name" value="UNCHARACTERIZED TRANSCRIPTIONAL REGULATORY PROTEIN"/>
    <property type="match status" value="1"/>
</dbReference>
<proteinExistence type="predicted"/>
<evidence type="ECO:0000256" key="3">
    <source>
        <dbReference type="SAM" id="MobiDB-lite"/>
    </source>
</evidence>
<comment type="caution">
    <text evidence="5">The sequence shown here is derived from an EMBL/GenBank/DDBJ whole genome shotgun (WGS) entry which is preliminary data.</text>
</comment>